<dbReference type="AlphaFoldDB" id="A0AAV4YA58"/>
<gene>
    <name evidence="1" type="ORF">CEXT_548131</name>
</gene>
<evidence type="ECO:0000313" key="1">
    <source>
        <dbReference type="EMBL" id="GIZ04213.1"/>
    </source>
</evidence>
<protein>
    <recommendedName>
        <fullName evidence="3">Ycf15</fullName>
    </recommendedName>
</protein>
<organism evidence="1 2">
    <name type="scientific">Caerostris extrusa</name>
    <name type="common">Bark spider</name>
    <name type="synonym">Caerostris bankana</name>
    <dbReference type="NCBI Taxonomy" id="172846"/>
    <lineage>
        <taxon>Eukaryota</taxon>
        <taxon>Metazoa</taxon>
        <taxon>Ecdysozoa</taxon>
        <taxon>Arthropoda</taxon>
        <taxon>Chelicerata</taxon>
        <taxon>Arachnida</taxon>
        <taxon>Araneae</taxon>
        <taxon>Araneomorphae</taxon>
        <taxon>Entelegynae</taxon>
        <taxon>Araneoidea</taxon>
        <taxon>Araneidae</taxon>
        <taxon>Caerostris</taxon>
    </lineage>
</organism>
<proteinExistence type="predicted"/>
<name>A0AAV4YA58_CAEEX</name>
<reference evidence="1 2" key="1">
    <citation type="submission" date="2021-06" db="EMBL/GenBank/DDBJ databases">
        <title>Caerostris extrusa draft genome.</title>
        <authorList>
            <person name="Kono N."/>
            <person name="Arakawa K."/>
        </authorList>
    </citation>
    <scope>NUCLEOTIDE SEQUENCE [LARGE SCALE GENOMIC DNA]</scope>
</reference>
<dbReference type="Proteomes" id="UP001054945">
    <property type="component" value="Unassembled WGS sequence"/>
</dbReference>
<accession>A0AAV4YA58</accession>
<evidence type="ECO:0008006" key="3">
    <source>
        <dbReference type="Google" id="ProtNLM"/>
    </source>
</evidence>
<dbReference type="EMBL" id="BPLR01001702">
    <property type="protein sequence ID" value="GIZ04213.1"/>
    <property type="molecule type" value="Genomic_DNA"/>
</dbReference>
<keyword evidence="2" id="KW-1185">Reference proteome</keyword>
<sequence length="88" mass="10688">MQTFSEYGLRNFSNDSLRSCPTSSNQTHYWLLRKQHDLTEEQVLLPQERLYIAFYTERKQKLSLHIGGVWWQRKRKIARKFRNSKLSL</sequence>
<comment type="caution">
    <text evidence="1">The sequence shown here is derived from an EMBL/GenBank/DDBJ whole genome shotgun (WGS) entry which is preliminary data.</text>
</comment>
<evidence type="ECO:0000313" key="2">
    <source>
        <dbReference type="Proteomes" id="UP001054945"/>
    </source>
</evidence>